<dbReference type="RefSeq" id="WP_174716576.1">
    <property type="nucleotide sequence ID" value="NZ_CP054569.1"/>
</dbReference>
<dbReference type="EMBL" id="CP054569">
    <property type="protein sequence ID" value="QKQ48133.1"/>
    <property type="molecule type" value="Genomic_DNA"/>
</dbReference>
<proteinExistence type="predicted"/>
<evidence type="ECO:0000313" key="1">
    <source>
        <dbReference type="EMBL" id="QKQ48133.1"/>
    </source>
</evidence>
<organism evidence="1 2">
    <name type="scientific">Achromobacter denitrificans</name>
    <name type="common">Alcaligenes denitrificans</name>
    <dbReference type="NCBI Taxonomy" id="32002"/>
    <lineage>
        <taxon>Bacteria</taxon>
        <taxon>Pseudomonadati</taxon>
        <taxon>Pseudomonadota</taxon>
        <taxon>Betaproteobacteria</taxon>
        <taxon>Burkholderiales</taxon>
        <taxon>Alcaligenaceae</taxon>
        <taxon>Achromobacter</taxon>
    </lineage>
</organism>
<name>A0A6N0JM22_ACHDE</name>
<evidence type="ECO:0000313" key="2">
    <source>
        <dbReference type="Proteomes" id="UP000509782"/>
    </source>
</evidence>
<gene>
    <name evidence="1" type="ORF">FOC81_16120</name>
</gene>
<dbReference type="AlphaFoldDB" id="A0A6N0JM22"/>
<protein>
    <submittedName>
        <fullName evidence="1">Uncharacterized protein</fullName>
    </submittedName>
</protein>
<dbReference type="Proteomes" id="UP000509782">
    <property type="component" value="Chromosome"/>
</dbReference>
<sequence length="257" mass="28325">MPSWLNSEAEILKRIASNRQALANSIGFALDSAFPHPESAFAQNVYIGINIPRAKLQLSPDQRPGDIDYLIVPFSEHETLFERTIAIEAKVVRPSLGNPGRNSNTMGRTQVDGLLRDGFPFVGLLHISIPERLPLQMHWKIPFVSNVLGPNGELVETGEHHLFDPFPLVSAERQEGRVSSLALPKEAGYRVIAMTLSDDGEGFFGNTLGEQRSGARNPGSSRTLIKSVQMLLGTEPHLFHVMHWYDDATLPPATITA</sequence>
<reference evidence="1 2" key="1">
    <citation type="submission" date="2020-05" db="EMBL/GenBank/DDBJ databases">
        <title>FDA dAtabase for Regulatory Grade micrObial Sequences (FDA-ARGOS): Supporting development and validation of Infectious Disease Dx tests.</title>
        <authorList>
            <person name="Sproer C."/>
            <person name="Gronow S."/>
            <person name="Severitt S."/>
            <person name="Schroder I."/>
            <person name="Tallon L."/>
            <person name="Sadzewicz L."/>
            <person name="Zhao X."/>
            <person name="Vavikolanu K."/>
            <person name="Mehta A."/>
            <person name="Aluvathingal J."/>
            <person name="Nadendla S."/>
            <person name="Myers T."/>
            <person name="Yan Y."/>
            <person name="Sichtig H."/>
        </authorList>
    </citation>
    <scope>NUCLEOTIDE SEQUENCE [LARGE SCALE GENOMIC DNA]</scope>
    <source>
        <strain evidence="1 2">FDAARGOS_787</strain>
    </source>
</reference>
<accession>A0A6N0JM22</accession>